<dbReference type="PANTHER" id="PTHR43215:SF14">
    <property type="entry name" value="RADIAL SPOKE HEAD 1 HOMOLOG"/>
    <property type="match status" value="1"/>
</dbReference>
<keyword evidence="1" id="KW-0677">Repeat</keyword>
<evidence type="ECO:0000313" key="4">
    <source>
        <dbReference type="Proteomes" id="UP000639338"/>
    </source>
</evidence>
<protein>
    <submittedName>
        <fullName evidence="3">Uncharacterized protein</fullName>
    </submittedName>
</protein>
<reference evidence="3 4" key="1">
    <citation type="submission" date="2020-08" db="EMBL/GenBank/DDBJ databases">
        <title>Aphidius gifuensis genome sequencing and assembly.</title>
        <authorList>
            <person name="Du Z."/>
        </authorList>
    </citation>
    <scope>NUCLEOTIDE SEQUENCE [LARGE SCALE GENOMIC DNA]</scope>
    <source>
        <strain evidence="3">YNYX2018</strain>
        <tissue evidence="3">Adults</tissue>
    </source>
</reference>
<sequence length="284" mass="32848">MKDHNDKVKEDNKTNALGEYEGERNSQGERNGFGKAFLSNGDIYVGLYSNGLRHGKGLYKFKNGSSYDGEWQRGLKFGNGTFIYPNNSHYQGEWKNNIKSGFGIYHYENGDCYEGSWNDDVRHGLGTYFFKSYGVKYMGTWINDKMQGPGQLIYPKYRYHGYWEKNLPIGKGCFVFENKCMQHGFYTHVLDKKNSNNDANKKNEDLNINNSMSIWRAQSVTHYDPDLLPQEAVPLREQTSVESSTDICGEEIWTSDEQMYLTPIESEQEFHSFPRDYDNFGDEG</sequence>
<keyword evidence="4" id="KW-1185">Reference proteome</keyword>
<dbReference type="OrthoDB" id="423343at2759"/>
<feature type="region of interest" description="Disordered" evidence="2">
    <location>
        <begin position="1"/>
        <end position="28"/>
    </location>
</feature>
<accession>A0A835CV93</accession>
<dbReference type="Proteomes" id="UP000639338">
    <property type="component" value="Unassembled WGS sequence"/>
</dbReference>
<name>A0A835CV93_APHGI</name>
<dbReference type="GO" id="GO:0005634">
    <property type="term" value="C:nucleus"/>
    <property type="evidence" value="ECO:0007669"/>
    <property type="project" value="TreeGrafter"/>
</dbReference>
<organism evidence="3 4">
    <name type="scientific">Aphidius gifuensis</name>
    <name type="common">Parasitoid wasp</name>
    <dbReference type="NCBI Taxonomy" id="684658"/>
    <lineage>
        <taxon>Eukaryota</taxon>
        <taxon>Metazoa</taxon>
        <taxon>Ecdysozoa</taxon>
        <taxon>Arthropoda</taxon>
        <taxon>Hexapoda</taxon>
        <taxon>Insecta</taxon>
        <taxon>Pterygota</taxon>
        <taxon>Neoptera</taxon>
        <taxon>Endopterygota</taxon>
        <taxon>Hymenoptera</taxon>
        <taxon>Apocrita</taxon>
        <taxon>Ichneumonoidea</taxon>
        <taxon>Braconidae</taxon>
        <taxon>Aphidiinae</taxon>
        <taxon>Aphidius</taxon>
    </lineage>
</organism>
<dbReference type="Pfam" id="PF02493">
    <property type="entry name" value="MORN"/>
    <property type="match status" value="6"/>
</dbReference>
<evidence type="ECO:0000313" key="3">
    <source>
        <dbReference type="EMBL" id="KAF7997844.1"/>
    </source>
</evidence>
<evidence type="ECO:0000256" key="1">
    <source>
        <dbReference type="ARBA" id="ARBA00022737"/>
    </source>
</evidence>
<dbReference type="InterPro" id="IPR003409">
    <property type="entry name" value="MORN"/>
</dbReference>
<comment type="caution">
    <text evidence="3">The sequence shown here is derived from an EMBL/GenBank/DDBJ whole genome shotgun (WGS) entry which is preliminary data.</text>
</comment>
<proteinExistence type="predicted"/>
<gene>
    <name evidence="3" type="ORF">HCN44_009242</name>
</gene>
<feature type="compositionally biased region" description="Basic and acidic residues" evidence="2">
    <location>
        <begin position="1"/>
        <end position="13"/>
    </location>
</feature>
<dbReference type="Gene3D" id="2.20.110.10">
    <property type="entry name" value="Histone H3 K4-specific methyltransferase SET7/9 N-terminal domain"/>
    <property type="match status" value="3"/>
</dbReference>
<dbReference type="GO" id="GO:0007286">
    <property type="term" value="P:spermatid development"/>
    <property type="evidence" value="ECO:0007669"/>
    <property type="project" value="TreeGrafter"/>
</dbReference>
<dbReference type="EMBL" id="JACMRX010000001">
    <property type="protein sequence ID" value="KAF7997844.1"/>
    <property type="molecule type" value="Genomic_DNA"/>
</dbReference>
<dbReference type="PANTHER" id="PTHR43215">
    <property type="entry name" value="RADIAL SPOKE HEAD 1 HOMOLOG"/>
    <property type="match status" value="1"/>
</dbReference>
<dbReference type="SMART" id="SM00698">
    <property type="entry name" value="MORN"/>
    <property type="match status" value="6"/>
</dbReference>
<dbReference type="AlphaFoldDB" id="A0A835CV93"/>
<dbReference type="GO" id="GO:0035082">
    <property type="term" value="P:axoneme assembly"/>
    <property type="evidence" value="ECO:0007669"/>
    <property type="project" value="TreeGrafter"/>
</dbReference>
<dbReference type="SUPFAM" id="SSF82185">
    <property type="entry name" value="Histone H3 K4-specific methyltransferase SET7/9 N-terminal domain"/>
    <property type="match status" value="1"/>
</dbReference>
<dbReference type="GO" id="GO:0031514">
    <property type="term" value="C:motile cilium"/>
    <property type="evidence" value="ECO:0007669"/>
    <property type="project" value="TreeGrafter"/>
</dbReference>
<evidence type="ECO:0000256" key="2">
    <source>
        <dbReference type="SAM" id="MobiDB-lite"/>
    </source>
</evidence>